<sequence length="84" mass="9908">MEKYRAKRRLCFLAALDLKNAFDRLPRLVSGERDVPGQGSVRWFYDKIRTPHGLTEASRPERAPSKHEVLQFRRVHSVSHPYYI</sequence>
<evidence type="ECO:0000313" key="3">
    <source>
        <dbReference type="WBParaSite" id="HPLM_0000023801-mRNA-1"/>
    </source>
</evidence>
<dbReference type="EMBL" id="UZAF01000136">
    <property type="protein sequence ID" value="VDO04844.1"/>
    <property type="molecule type" value="Genomic_DNA"/>
</dbReference>
<reference evidence="3" key="1">
    <citation type="submission" date="2017-02" db="UniProtKB">
        <authorList>
            <consortium name="WormBaseParasite"/>
        </authorList>
    </citation>
    <scope>IDENTIFICATION</scope>
</reference>
<dbReference type="OrthoDB" id="10476579at2759"/>
<dbReference type="Proteomes" id="UP000268014">
    <property type="component" value="Unassembled WGS sequence"/>
</dbReference>
<evidence type="ECO:0000313" key="1">
    <source>
        <dbReference type="EMBL" id="VDO04844.1"/>
    </source>
</evidence>
<gene>
    <name evidence="1" type="ORF">HPLM_LOCUS239</name>
</gene>
<name>A0A0N4VSH1_HAEPC</name>
<reference evidence="1 2" key="2">
    <citation type="submission" date="2018-11" db="EMBL/GenBank/DDBJ databases">
        <authorList>
            <consortium name="Pathogen Informatics"/>
        </authorList>
    </citation>
    <scope>NUCLEOTIDE SEQUENCE [LARGE SCALE GENOMIC DNA]</scope>
    <source>
        <strain evidence="1 2">MHpl1</strain>
    </source>
</reference>
<organism evidence="3">
    <name type="scientific">Haemonchus placei</name>
    <name type="common">Barber's pole worm</name>
    <dbReference type="NCBI Taxonomy" id="6290"/>
    <lineage>
        <taxon>Eukaryota</taxon>
        <taxon>Metazoa</taxon>
        <taxon>Ecdysozoa</taxon>
        <taxon>Nematoda</taxon>
        <taxon>Chromadorea</taxon>
        <taxon>Rhabditida</taxon>
        <taxon>Rhabditina</taxon>
        <taxon>Rhabditomorpha</taxon>
        <taxon>Strongyloidea</taxon>
        <taxon>Trichostrongylidae</taxon>
        <taxon>Haemonchus</taxon>
    </lineage>
</organism>
<keyword evidence="2" id="KW-1185">Reference proteome</keyword>
<proteinExistence type="predicted"/>
<protein>
    <submittedName>
        <fullName evidence="3">Reverse transcriptase domain-containing protein</fullName>
    </submittedName>
</protein>
<dbReference type="WBParaSite" id="HPLM_0000023801-mRNA-1">
    <property type="protein sequence ID" value="HPLM_0000023801-mRNA-1"/>
    <property type="gene ID" value="HPLM_0000023801"/>
</dbReference>
<dbReference type="AlphaFoldDB" id="A0A0N4VSH1"/>
<evidence type="ECO:0000313" key="2">
    <source>
        <dbReference type="Proteomes" id="UP000268014"/>
    </source>
</evidence>
<accession>A0A0N4VSH1</accession>